<feature type="domain" description="Thioredoxin" evidence="5">
    <location>
        <begin position="353"/>
        <end position="496"/>
    </location>
</feature>
<dbReference type="InterPro" id="IPR050553">
    <property type="entry name" value="Thioredoxin_ResA/DsbE_sf"/>
</dbReference>
<accession>A0ABV9I1Y7</accession>
<dbReference type="RefSeq" id="WP_379981119.1">
    <property type="nucleotide sequence ID" value="NZ_JBHSFV010000011.1"/>
</dbReference>
<protein>
    <submittedName>
        <fullName evidence="6">TlpA family protein disulfide reductase</fullName>
    </submittedName>
</protein>
<evidence type="ECO:0000256" key="2">
    <source>
        <dbReference type="ARBA" id="ARBA00022748"/>
    </source>
</evidence>
<keyword evidence="7" id="KW-1185">Reference proteome</keyword>
<dbReference type="InterPro" id="IPR013766">
    <property type="entry name" value="Thioredoxin_domain"/>
</dbReference>
<dbReference type="InterPro" id="IPR013740">
    <property type="entry name" value="Redoxin"/>
</dbReference>
<dbReference type="PANTHER" id="PTHR42852">
    <property type="entry name" value="THIOL:DISULFIDE INTERCHANGE PROTEIN DSBE"/>
    <property type="match status" value="1"/>
</dbReference>
<keyword evidence="2" id="KW-0201">Cytochrome c-type biogenesis</keyword>
<dbReference type="CDD" id="cd02966">
    <property type="entry name" value="TlpA_like_family"/>
    <property type="match status" value="1"/>
</dbReference>
<comment type="caution">
    <text evidence="6">The sequence shown here is derived from an EMBL/GenBank/DDBJ whole genome shotgun (WGS) entry which is preliminary data.</text>
</comment>
<comment type="subcellular location">
    <subcellularLocation>
        <location evidence="1">Cell envelope</location>
    </subcellularLocation>
</comment>
<keyword evidence="4" id="KW-0676">Redox-active center</keyword>
<sequence length="497" mass="57742">MKNSIWMLLALIFIGCTTDTSTTEAAKETNNTVIIKGKIDNYSPEKWTKEGVYVLPNYITGKRPEYNFPIDSLGNYTLEFTVDYPTDIFLYNGKSMSLIVHPGDRFTTQFDASIPDEKDHLTATKIEGTHAQVNQQFLEYQSQVLPEYQIFQKNISEKSTETFRAYLDSINTAKDHLIDTYIVDSETKPALKNWLKAEKIVSSKSRILSYEGLYRMYTQKNPVLPSNYYDVIEPINTITEEMLINTHLSYDFGRDYTSFIRQETNKKYPDASNSWKDFYPYFTKEILNRNRNNRLFAQLMINNWTHTTLEQQQLEYYESIQPILDSLYGESIMGIALKSRYTNVKNMLDNPVLPEDTELLTFQSESPEAYLDEIIANAQGKVIYIDNWATWCGPCKHEFKNSTPQLKEKFQKDVEFIYLCHQSEEKLWKPSIAEYKVTGKHYFLSQEESKPIFKQINLQGFPTYTIINKKGEIVTSGFEYRPSEAITSEILTGLIAE</sequence>
<dbReference type="PANTHER" id="PTHR42852:SF6">
    <property type="entry name" value="THIOL:DISULFIDE INTERCHANGE PROTEIN DSBE"/>
    <property type="match status" value="1"/>
</dbReference>
<dbReference type="Proteomes" id="UP001596043">
    <property type="component" value="Unassembled WGS sequence"/>
</dbReference>
<dbReference type="InterPro" id="IPR036249">
    <property type="entry name" value="Thioredoxin-like_sf"/>
</dbReference>
<keyword evidence="3" id="KW-1015">Disulfide bond</keyword>
<evidence type="ECO:0000256" key="1">
    <source>
        <dbReference type="ARBA" id="ARBA00004196"/>
    </source>
</evidence>
<reference evidence="7" key="1">
    <citation type="journal article" date="2019" name="Int. J. Syst. Evol. Microbiol.">
        <title>The Global Catalogue of Microorganisms (GCM) 10K type strain sequencing project: providing services to taxonomists for standard genome sequencing and annotation.</title>
        <authorList>
            <consortium name="The Broad Institute Genomics Platform"/>
            <consortium name="The Broad Institute Genome Sequencing Center for Infectious Disease"/>
            <person name="Wu L."/>
            <person name="Ma J."/>
        </authorList>
    </citation>
    <scope>NUCLEOTIDE SEQUENCE [LARGE SCALE GENOMIC DNA]</scope>
    <source>
        <strain evidence="7">YJ-61-S</strain>
    </source>
</reference>
<evidence type="ECO:0000313" key="7">
    <source>
        <dbReference type="Proteomes" id="UP001596043"/>
    </source>
</evidence>
<dbReference type="SUPFAM" id="SSF52833">
    <property type="entry name" value="Thioredoxin-like"/>
    <property type="match status" value="1"/>
</dbReference>
<name>A0ABV9I1Y7_9FLAO</name>
<evidence type="ECO:0000256" key="3">
    <source>
        <dbReference type="ARBA" id="ARBA00023157"/>
    </source>
</evidence>
<dbReference type="Pfam" id="PF08534">
    <property type="entry name" value="Redoxin"/>
    <property type="match status" value="1"/>
</dbReference>
<organism evidence="6 7">
    <name type="scientific">Dokdonia ponticola</name>
    <dbReference type="NCBI Taxonomy" id="2041041"/>
    <lineage>
        <taxon>Bacteria</taxon>
        <taxon>Pseudomonadati</taxon>
        <taxon>Bacteroidota</taxon>
        <taxon>Flavobacteriia</taxon>
        <taxon>Flavobacteriales</taxon>
        <taxon>Flavobacteriaceae</taxon>
        <taxon>Dokdonia</taxon>
    </lineage>
</organism>
<evidence type="ECO:0000259" key="5">
    <source>
        <dbReference type="PROSITE" id="PS51352"/>
    </source>
</evidence>
<dbReference type="Gene3D" id="3.40.30.10">
    <property type="entry name" value="Glutaredoxin"/>
    <property type="match status" value="1"/>
</dbReference>
<dbReference type="EMBL" id="JBHSFV010000011">
    <property type="protein sequence ID" value="MFC4635671.1"/>
    <property type="molecule type" value="Genomic_DNA"/>
</dbReference>
<dbReference type="PROSITE" id="PS51352">
    <property type="entry name" value="THIOREDOXIN_2"/>
    <property type="match status" value="1"/>
</dbReference>
<dbReference type="PROSITE" id="PS51257">
    <property type="entry name" value="PROKAR_LIPOPROTEIN"/>
    <property type="match status" value="1"/>
</dbReference>
<gene>
    <name evidence="6" type="ORF">ACFO3O_17295</name>
</gene>
<proteinExistence type="predicted"/>
<evidence type="ECO:0000256" key="4">
    <source>
        <dbReference type="ARBA" id="ARBA00023284"/>
    </source>
</evidence>
<evidence type="ECO:0000313" key="6">
    <source>
        <dbReference type="EMBL" id="MFC4635671.1"/>
    </source>
</evidence>